<evidence type="ECO:0000313" key="2">
    <source>
        <dbReference type="EMBL" id="EKG20634.1"/>
    </source>
</evidence>
<dbReference type="HOGENOM" id="CLU_1366465_0_0_1"/>
<dbReference type="Proteomes" id="UP000007129">
    <property type="component" value="Unassembled WGS sequence"/>
</dbReference>
<dbReference type="VEuPathDB" id="FungiDB:MPH_02161"/>
<protein>
    <submittedName>
        <fullName evidence="2">Uncharacterized protein</fullName>
    </submittedName>
</protein>
<accession>K2SDZ8</accession>
<evidence type="ECO:0000256" key="1">
    <source>
        <dbReference type="SAM" id="MobiDB-lite"/>
    </source>
</evidence>
<feature type="region of interest" description="Disordered" evidence="1">
    <location>
        <begin position="20"/>
        <end position="44"/>
    </location>
</feature>
<reference evidence="2 3" key="1">
    <citation type="journal article" date="2012" name="BMC Genomics">
        <title>Tools to kill: Genome of one of the most destructive plant pathogenic fungi Macrophomina phaseolina.</title>
        <authorList>
            <person name="Islam M.S."/>
            <person name="Haque M.S."/>
            <person name="Islam M.M."/>
            <person name="Emdad E.M."/>
            <person name="Halim A."/>
            <person name="Hossen Q.M.M."/>
            <person name="Hossain M.Z."/>
            <person name="Ahmed B."/>
            <person name="Rahim S."/>
            <person name="Rahman M.S."/>
            <person name="Alam M.M."/>
            <person name="Hou S."/>
            <person name="Wan X."/>
            <person name="Saito J.A."/>
            <person name="Alam M."/>
        </authorList>
    </citation>
    <scope>NUCLEOTIDE SEQUENCE [LARGE SCALE GENOMIC DNA]</scope>
    <source>
        <strain evidence="2 3">MS6</strain>
    </source>
</reference>
<organism evidence="2 3">
    <name type="scientific">Macrophomina phaseolina (strain MS6)</name>
    <name type="common">Charcoal rot fungus</name>
    <dbReference type="NCBI Taxonomy" id="1126212"/>
    <lineage>
        <taxon>Eukaryota</taxon>
        <taxon>Fungi</taxon>
        <taxon>Dikarya</taxon>
        <taxon>Ascomycota</taxon>
        <taxon>Pezizomycotina</taxon>
        <taxon>Dothideomycetes</taxon>
        <taxon>Dothideomycetes incertae sedis</taxon>
        <taxon>Botryosphaeriales</taxon>
        <taxon>Botryosphaeriaceae</taxon>
        <taxon>Macrophomina</taxon>
    </lineage>
</organism>
<comment type="caution">
    <text evidence="2">The sequence shown here is derived from an EMBL/GenBank/DDBJ whole genome shotgun (WGS) entry which is preliminary data.</text>
</comment>
<gene>
    <name evidence="2" type="ORF">MPH_02161</name>
</gene>
<dbReference type="EMBL" id="AHHD01000083">
    <property type="protein sequence ID" value="EKG20634.1"/>
    <property type="molecule type" value="Genomic_DNA"/>
</dbReference>
<evidence type="ECO:0000313" key="3">
    <source>
        <dbReference type="Proteomes" id="UP000007129"/>
    </source>
</evidence>
<proteinExistence type="predicted"/>
<dbReference type="InParanoid" id="K2SDZ8"/>
<name>K2SDZ8_MACPH</name>
<dbReference type="AlphaFoldDB" id="K2SDZ8"/>
<sequence length="200" mass="23373">MRTCNSSALLARLARLIRRGSQGRRQIDQTQRRSRPSIPPRSPINTRLRLLTGHIQIRRGPRSRRTRFQDPHDGRPWLSMVRDSRRRLRLLYYPALSPYSTPVSSARSISIYSQFRRQHFSRRRWRTFGGVSRACSIQTANARRCGGTSRPTRAGIWSSRGRARRLWASAWVIRRSGCWHCLSRSSMTESMCMRRSAMMT</sequence>